<evidence type="ECO:0000313" key="2">
    <source>
        <dbReference type="EMBL" id="UQC79728.1"/>
    </source>
</evidence>
<dbReference type="AlphaFoldDB" id="A0A9Q8SMB5"/>
<protein>
    <submittedName>
        <fullName evidence="2">Uncharacterized protein</fullName>
    </submittedName>
</protein>
<dbReference type="GeneID" id="73339226"/>
<organism evidence="2 3">
    <name type="scientific">Colletotrichum lupini</name>
    <dbReference type="NCBI Taxonomy" id="145971"/>
    <lineage>
        <taxon>Eukaryota</taxon>
        <taxon>Fungi</taxon>
        <taxon>Dikarya</taxon>
        <taxon>Ascomycota</taxon>
        <taxon>Pezizomycotina</taxon>
        <taxon>Sordariomycetes</taxon>
        <taxon>Hypocreomycetidae</taxon>
        <taxon>Glomerellales</taxon>
        <taxon>Glomerellaceae</taxon>
        <taxon>Colletotrichum</taxon>
        <taxon>Colletotrichum acutatum species complex</taxon>
    </lineage>
</organism>
<keyword evidence="3" id="KW-1185">Reference proteome</keyword>
<accession>A0A9Q8SMB5</accession>
<name>A0A9Q8SMB5_9PEZI</name>
<dbReference type="EMBL" id="CP019475">
    <property type="protein sequence ID" value="UQC79728.1"/>
    <property type="molecule type" value="Genomic_DNA"/>
</dbReference>
<sequence length="102" mass="11402">MCLVDDDSPSPPDRTGPAVDCQPRLHVGECDGRSLRGTNPPPRVRLLPYGAYTYVQIRRPLVRPCKPGPRRIGTRYRPSGMEAQFNPTLCLSGMPWLLTTRV</sequence>
<evidence type="ECO:0000256" key="1">
    <source>
        <dbReference type="SAM" id="MobiDB-lite"/>
    </source>
</evidence>
<gene>
    <name evidence="2" type="ORF">CLUP02_05208</name>
</gene>
<proteinExistence type="predicted"/>
<feature type="region of interest" description="Disordered" evidence="1">
    <location>
        <begin position="1"/>
        <end position="22"/>
    </location>
</feature>
<evidence type="ECO:0000313" key="3">
    <source>
        <dbReference type="Proteomes" id="UP000830671"/>
    </source>
</evidence>
<reference evidence="2" key="1">
    <citation type="journal article" date="2021" name="Mol. Plant Microbe Interact.">
        <title>Complete Genome Sequence of the Plant-Pathogenic Fungus Colletotrichum lupini.</title>
        <authorList>
            <person name="Baroncelli R."/>
            <person name="Pensec F."/>
            <person name="Da Lio D."/>
            <person name="Boufleur T."/>
            <person name="Vicente I."/>
            <person name="Sarrocco S."/>
            <person name="Picot A."/>
            <person name="Baraldi E."/>
            <person name="Sukno S."/>
            <person name="Thon M."/>
            <person name="Le Floch G."/>
        </authorList>
    </citation>
    <scope>NUCLEOTIDE SEQUENCE</scope>
    <source>
        <strain evidence="2">IMI 504893</strain>
    </source>
</reference>
<dbReference type="Proteomes" id="UP000830671">
    <property type="component" value="Chromosome 3"/>
</dbReference>
<dbReference type="KEGG" id="clup:CLUP02_05208"/>
<dbReference type="RefSeq" id="XP_049141359.1">
    <property type="nucleotide sequence ID" value="XM_049284216.1"/>
</dbReference>